<dbReference type="PANTHER" id="PTHR48228:SF6">
    <property type="entry name" value="L-CARNITINE COA-TRANSFERASE"/>
    <property type="match status" value="1"/>
</dbReference>
<dbReference type="InterPro" id="IPR003673">
    <property type="entry name" value="CoA-Trfase_fam_III"/>
</dbReference>
<evidence type="ECO:0000313" key="5">
    <source>
        <dbReference type="Proteomes" id="UP001164693"/>
    </source>
</evidence>
<accession>A0ABY7K4V9</accession>
<dbReference type="Gene3D" id="3.30.1540.10">
    <property type="entry name" value="formyl-coa transferase, domain 3"/>
    <property type="match status" value="2"/>
</dbReference>
<dbReference type="Proteomes" id="UP001164693">
    <property type="component" value="Chromosome"/>
</dbReference>
<feature type="region of interest" description="Disordered" evidence="3">
    <location>
        <begin position="487"/>
        <end position="521"/>
    </location>
</feature>
<evidence type="ECO:0000313" key="4">
    <source>
        <dbReference type="EMBL" id="WAX58364.1"/>
    </source>
</evidence>
<gene>
    <name evidence="4" type="ORF">M6B22_06255</name>
</gene>
<keyword evidence="2 4" id="KW-0808">Transferase</keyword>
<dbReference type="Gene3D" id="3.40.50.10540">
    <property type="entry name" value="Crotonobetainyl-coa:carnitine coa-transferase, domain 1"/>
    <property type="match status" value="2"/>
</dbReference>
<evidence type="ECO:0000256" key="1">
    <source>
        <dbReference type="ARBA" id="ARBA00008383"/>
    </source>
</evidence>
<dbReference type="GO" id="GO:0016740">
    <property type="term" value="F:transferase activity"/>
    <property type="evidence" value="ECO:0007669"/>
    <property type="project" value="UniProtKB-KW"/>
</dbReference>
<organism evidence="4 5">
    <name type="scientific">Jatrophihabitans cynanchi</name>
    <dbReference type="NCBI Taxonomy" id="2944128"/>
    <lineage>
        <taxon>Bacteria</taxon>
        <taxon>Bacillati</taxon>
        <taxon>Actinomycetota</taxon>
        <taxon>Actinomycetes</taxon>
        <taxon>Jatrophihabitantales</taxon>
        <taxon>Jatrophihabitantaceae</taxon>
        <taxon>Jatrophihabitans</taxon>
    </lineage>
</organism>
<dbReference type="InterPro" id="IPR050509">
    <property type="entry name" value="CoA-transferase_III"/>
</dbReference>
<dbReference type="EMBL" id="CP097463">
    <property type="protein sequence ID" value="WAX58364.1"/>
    <property type="molecule type" value="Genomic_DNA"/>
</dbReference>
<dbReference type="RefSeq" id="WP_269444912.1">
    <property type="nucleotide sequence ID" value="NZ_CP097463.1"/>
</dbReference>
<feature type="region of interest" description="Disordered" evidence="3">
    <location>
        <begin position="420"/>
        <end position="443"/>
    </location>
</feature>
<protein>
    <submittedName>
        <fullName evidence="4">CoA transferase</fullName>
    </submittedName>
</protein>
<proteinExistence type="inferred from homology"/>
<dbReference type="SUPFAM" id="SSF89796">
    <property type="entry name" value="CoA-transferase family III (CaiB/BaiF)"/>
    <property type="match status" value="2"/>
</dbReference>
<evidence type="ECO:0000256" key="3">
    <source>
        <dbReference type="SAM" id="MobiDB-lite"/>
    </source>
</evidence>
<name>A0ABY7K4V9_9ACTN</name>
<dbReference type="InterPro" id="IPR023606">
    <property type="entry name" value="CoA-Trfase_III_dom_1_sf"/>
</dbReference>
<dbReference type="PANTHER" id="PTHR48228">
    <property type="entry name" value="SUCCINYL-COA--D-CITRAMALATE COA-TRANSFERASE"/>
    <property type="match status" value="1"/>
</dbReference>
<comment type="similarity">
    <text evidence="1">Belongs to the CoA-transferase III family.</text>
</comment>
<reference evidence="4" key="1">
    <citation type="submission" date="2022-05" db="EMBL/GenBank/DDBJ databases">
        <title>Jatrophihabitans sp. SB3-54 whole genome sequence.</title>
        <authorList>
            <person name="Suh M.K."/>
            <person name="Eom M.K."/>
            <person name="Kim J.S."/>
            <person name="Kim H.S."/>
            <person name="Do H.E."/>
            <person name="Shin Y.K."/>
            <person name="Lee J.-S."/>
        </authorList>
    </citation>
    <scope>NUCLEOTIDE SEQUENCE</scope>
    <source>
        <strain evidence="4">SB3-54</strain>
    </source>
</reference>
<sequence>MSTDQDQQAGFLSDVRIVEVADELGEFCGRLLGGLGGDVIKIEPLGGERTRAFGPFLDDIPHPNRSLHFWHYNFGKRGVVLDLDATEDRDRFLELVADADVLIDSRPRGYLTDRGLGPDVLAERNPGLVQVRISPFGDTGPWADYQGSDLIHLALGGVIMNCGYDPEPDGTYDAPPVAPQMWQAYHMVGELAAMQVIVALLSRQRSGRGQRLSASVHQVVSGNTETDVPDWIFNRVPHGRLTCRHSFGRRTDGSASAAGVMTPGVSRTKDGRWILPYRTYLRGFGSTVSTIAKVLASYGLADDLADERYADPAVLHRPENLFHVDAVVDRFVRSFTYDRDLWLEGQAAGMAWAPVRRPEENVGDAHWLARDTFTDVEFPELGRAFTHVTSRWFCPDAGWRTGPRAPMLGEHTESVLAEVAARATRPRSIPPPTSGPGRLSPRGKPFALDGVRVVDLSWFLASAGAGRFLAAHGAEVIKVEHESRLDGMRGGLGTAPDGGRAERDRATGPLTPTPTTSVNRSGAFMDINAGKLAMSLNLKAPRARELLLELVRTADVLVEGFSPGTMDRMGLGYDVLRSVKPDLVYVQQSGMGQHGTYRGLRAFGPTAQAMSGLSDMSGLPEPYGPAGIGYSYLDWFGAYQMALAVFAALYRRHATGRGCWIDSSQVEAGLYLTGTAVLDHSANGRSWQRIGNRSPYRPAAPHGVYPTDGLDRWIAIAAFTQEHWIAATRVLGRVEWTNDADFVSLADRIQHQDRLDALMAGATRDWEPFALMAALQAAGVPAGVCQTAEDRCDTDPQLAHLGWLVELDQAEIGRWPVKEVPVAFSETPPYIGGPFDRSGPNYGQDTEHVLREILGLSADEIASLAREGVL</sequence>
<keyword evidence="5" id="KW-1185">Reference proteome</keyword>
<evidence type="ECO:0000256" key="2">
    <source>
        <dbReference type="ARBA" id="ARBA00022679"/>
    </source>
</evidence>
<dbReference type="InterPro" id="IPR044855">
    <property type="entry name" value="CoA-Trfase_III_dom3_sf"/>
</dbReference>
<dbReference type="Pfam" id="PF02515">
    <property type="entry name" value="CoA_transf_3"/>
    <property type="match status" value="2"/>
</dbReference>